<evidence type="ECO:0000313" key="7">
    <source>
        <dbReference type="Proteomes" id="UP000593892"/>
    </source>
</evidence>
<evidence type="ECO:0000259" key="5">
    <source>
        <dbReference type="Pfam" id="PF25183"/>
    </source>
</evidence>
<dbReference type="Gene3D" id="2.60.40.1120">
    <property type="entry name" value="Carboxypeptidase-like, regulatory domain"/>
    <property type="match status" value="1"/>
</dbReference>
<evidence type="ECO:0000256" key="4">
    <source>
        <dbReference type="SAM" id="Phobius"/>
    </source>
</evidence>
<dbReference type="Gene3D" id="2.40.170.20">
    <property type="entry name" value="TonB-dependent receptor, beta-barrel domain"/>
    <property type="match status" value="1"/>
</dbReference>
<dbReference type="Pfam" id="PF13620">
    <property type="entry name" value="CarboxypepD_reg"/>
    <property type="match status" value="1"/>
</dbReference>
<evidence type="ECO:0000256" key="1">
    <source>
        <dbReference type="ARBA" id="ARBA00004442"/>
    </source>
</evidence>
<sequence length="1109" mass="119816">MTDLARVNIQVSPRSSKGSDLKSRTIAALLVMFVAATLTLVAQAVNGTLLGTVTDASGASVPNVKVTLTETNTGVTKTATTNDSGNYNYPDLPPGTYSVTSEVTGFKKVTRTGVTLQVNTTARVDLVLQPGNVSETIEVSAQAALLQTETATTGSQMSAVQTENLPLGTNRNFQNLLNLVPGTSRASFQHSQFFNAASSLQTQVNGQMRMGNNYQIEGIDNNERTGLLQVYIPPIEAIQNVDVATSNFDAELGRAAGAVTNVMLKSGTNELHGAAYYFMRNSALNARNFFDTSVGHQAYNYFGGNAGGAIIKNKLFYFGDYLRITDHQANTNRLNIPAADLRTGDLSRSTTPIYDPATGNADGTGRVPFTNNVIPTSRINPISAKILGLVPAPTSAGDTNNWFGLLPFTKDTDSLDWKMDYNKSDKDRLSGRFSFARPVVFQAPAFGAAGGAAQSAFAGTGIQRTYSAGLNYNRVFSTTLVSEFRVGVAHYRNDAQNADFGTKSSEALGIPGVNIDAYSSGLVGINLNNGYSNPLVGYSASLPWKRAEANIDIANTWTKTLGNHTIKWGADIRRVRDDLLQMQTFSPRGVYNFGDGQTSIPGAKTSFMNNMASFLLDVPSSAGRDLATYFPAYRAWQSFFFLQDRWLVTPKLTVNIGLRWELYPPATPRFKGGFSNYDPYKNTLSVAGYGSVPMNLGITNHKDYFAPRLGIAYRLNDRTVIRAGSGISYTPFPDNSYAYNYPVRANNSFNPAVASYGPAILPDGSVATFQKGFPAPIQVPIPDSGIITNPDKNQAYFVVNPGYKNPHVISWNFAIQRQLPMQLALDVTYVGNHGVNTGLNYNLNAATVVGQGNNGLPQFGPFGRTASTNLLFAGFSSMYNALQVKLDRRFQTGLTMTTAYTYGKGMAFQDGDDGGAAYYINFRRNYARTNWDRTHTFVQSYVYELPIGKGHPFLNSGWASHGLGGWKVNGVLTLMSGMPVNFSYSAAGLSAPGNSQSPNQIAPIEVLHGINVGNPWFSTGSFAAPETGVFGNLGRNNFSGPGFFNLDFSLFKIFRISERMGLEIRAESFGITNTAQFNNPNTTLGNANFGFITGAGGGRNMQLGAKLTF</sequence>
<dbReference type="SUPFAM" id="SSF56935">
    <property type="entry name" value="Porins"/>
    <property type="match status" value="1"/>
</dbReference>
<keyword evidence="6" id="KW-0675">Receptor</keyword>
<dbReference type="InterPro" id="IPR036942">
    <property type="entry name" value="Beta-barrel_TonB_sf"/>
</dbReference>
<dbReference type="Pfam" id="PF25183">
    <property type="entry name" value="OMP_b-brl_4"/>
    <property type="match status" value="1"/>
</dbReference>
<dbReference type="GO" id="GO:0009279">
    <property type="term" value="C:cell outer membrane"/>
    <property type="evidence" value="ECO:0007669"/>
    <property type="project" value="UniProtKB-SubCell"/>
</dbReference>
<dbReference type="SUPFAM" id="SSF49452">
    <property type="entry name" value="Starch-binding domain-like"/>
    <property type="match status" value="1"/>
</dbReference>
<evidence type="ECO:0000256" key="2">
    <source>
        <dbReference type="ARBA" id="ARBA00023136"/>
    </source>
</evidence>
<dbReference type="AlphaFoldDB" id="A0A7S7NSQ8"/>
<keyword evidence="4" id="KW-0812">Transmembrane</keyword>
<evidence type="ECO:0000256" key="3">
    <source>
        <dbReference type="ARBA" id="ARBA00023237"/>
    </source>
</evidence>
<evidence type="ECO:0000313" key="6">
    <source>
        <dbReference type="EMBL" id="QOY89132.1"/>
    </source>
</evidence>
<keyword evidence="7" id="KW-1185">Reference proteome</keyword>
<keyword evidence="2 4" id="KW-0472">Membrane</keyword>
<dbReference type="KEGG" id="pfer:IRI77_04010"/>
<feature type="domain" description="TonB-dependent transporter Oar-like beta-barrel" evidence="5">
    <location>
        <begin position="264"/>
        <end position="1102"/>
    </location>
</feature>
<dbReference type="EMBL" id="CP063849">
    <property type="protein sequence ID" value="QOY89132.1"/>
    <property type="molecule type" value="Genomic_DNA"/>
</dbReference>
<gene>
    <name evidence="6" type="ORF">IRI77_04010</name>
</gene>
<organism evidence="6 7">
    <name type="scientific">Paludibaculum fermentans</name>
    <dbReference type="NCBI Taxonomy" id="1473598"/>
    <lineage>
        <taxon>Bacteria</taxon>
        <taxon>Pseudomonadati</taxon>
        <taxon>Acidobacteriota</taxon>
        <taxon>Terriglobia</taxon>
        <taxon>Bryobacterales</taxon>
        <taxon>Bryobacteraceae</taxon>
        <taxon>Paludibaculum</taxon>
    </lineage>
</organism>
<proteinExistence type="predicted"/>
<feature type="transmembrane region" description="Helical" evidence="4">
    <location>
        <begin position="26"/>
        <end position="45"/>
    </location>
</feature>
<keyword evidence="3" id="KW-0998">Cell outer membrane</keyword>
<dbReference type="InterPro" id="IPR013784">
    <property type="entry name" value="Carb-bd-like_fold"/>
</dbReference>
<keyword evidence="4" id="KW-1133">Transmembrane helix</keyword>
<accession>A0A7S7NSQ8</accession>
<dbReference type="GO" id="GO:0030246">
    <property type="term" value="F:carbohydrate binding"/>
    <property type="evidence" value="ECO:0007669"/>
    <property type="project" value="InterPro"/>
</dbReference>
<dbReference type="InterPro" id="IPR057601">
    <property type="entry name" value="Oar-like_b-barrel"/>
</dbReference>
<comment type="subcellular location">
    <subcellularLocation>
        <location evidence="1">Cell outer membrane</location>
    </subcellularLocation>
</comment>
<name>A0A7S7NSQ8_PALFE</name>
<reference evidence="6 7" key="1">
    <citation type="submission" date="2020-10" db="EMBL/GenBank/DDBJ databases">
        <title>Complete genome sequence of Paludibaculum fermentans P105T, a facultatively anaerobic acidobacterium capable of dissimilatory Fe(III) reduction.</title>
        <authorList>
            <person name="Dedysh S.N."/>
            <person name="Beletsky A.V."/>
            <person name="Kulichevskaya I.S."/>
            <person name="Mardanov A.V."/>
            <person name="Ravin N.V."/>
        </authorList>
    </citation>
    <scope>NUCLEOTIDE SEQUENCE [LARGE SCALE GENOMIC DNA]</scope>
    <source>
        <strain evidence="6 7">P105</strain>
    </source>
</reference>
<protein>
    <submittedName>
        <fullName evidence="6">TonB-dependent receptor</fullName>
    </submittedName>
</protein>
<dbReference type="Proteomes" id="UP000593892">
    <property type="component" value="Chromosome"/>
</dbReference>